<evidence type="ECO:0000256" key="1">
    <source>
        <dbReference type="SAM" id="Phobius"/>
    </source>
</evidence>
<dbReference type="HOGENOM" id="CLU_1192593_0_0_2"/>
<dbReference type="RefSeq" id="WP_012966276.1">
    <property type="nucleotide sequence ID" value="NC_013849.1"/>
</dbReference>
<name>D3RZM4_FERPA</name>
<feature type="transmembrane region" description="Helical" evidence="1">
    <location>
        <begin position="158"/>
        <end position="183"/>
    </location>
</feature>
<feature type="transmembrane region" description="Helical" evidence="1">
    <location>
        <begin position="129"/>
        <end position="146"/>
    </location>
</feature>
<evidence type="ECO:0000313" key="2">
    <source>
        <dbReference type="EMBL" id="ADC65937.1"/>
    </source>
</evidence>
<reference evidence="3" key="1">
    <citation type="submission" date="2010-02" db="EMBL/GenBank/DDBJ databases">
        <title>Complete sequence of Ferroglobus placidus DSM 10642.</title>
        <authorList>
            <consortium name="US DOE Joint Genome Institute"/>
            <person name="Lucas S."/>
            <person name="Copeland A."/>
            <person name="Lapidus A."/>
            <person name="Cheng J.-F."/>
            <person name="Bruce D."/>
            <person name="Goodwin L."/>
            <person name="Pitluck S."/>
            <person name="Saunders E."/>
            <person name="Brettin T."/>
            <person name="Detter J.C."/>
            <person name="Han C."/>
            <person name="Tapia R."/>
            <person name="Larimer F."/>
            <person name="Land M."/>
            <person name="Hauser L."/>
            <person name="Kyrpides N."/>
            <person name="Ivanova N."/>
            <person name="Holmes D."/>
            <person name="Lovley D."/>
            <person name="Kyrpides N."/>
            <person name="Anderson I.J."/>
            <person name="Woyke T."/>
        </authorList>
    </citation>
    <scope>NUCLEOTIDE SEQUENCE [LARGE SCALE GENOMIC DNA]</scope>
    <source>
        <strain evidence="3">DSM 10642 / AEDII12DO</strain>
    </source>
</reference>
<evidence type="ECO:0000313" key="3">
    <source>
        <dbReference type="Proteomes" id="UP000002613"/>
    </source>
</evidence>
<feature type="transmembrane region" description="Helical" evidence="1">
    <location>
        <begin position="189"/>
        <end position="210"/>
    </location>
</feature>
<dbReference type="EMBL" id="CP001899">
    <property type="protein sequence ID" value="ADC65937.1"/>
    <property type="molecule type" value="Genomic_DNA"/>
</dbReference>
<keyword evidence="3" id="KW-1185">Reference proteome</keyword>
<dbReference type="STRING" id="589924.Ferp_1794"/>
<gene>
    <name evidence="2" type="ordered locus">Ferp_1794</name>
</gene>
<protein>
    <submittedName>
        <fullName evidence="2">Uncharacterized protein</fullName>
    </submittedName>
</protein>
<accession>D3RZM4</accession>
<keyword evidence="1" id="KW-0472">Membrane</keyword>
<keyword evidence="1" id="KW-0812">Transmembrane</keyword>
<dbReference type="GeneID" id="8779321"/>
<dbReference type="AlphaFoldDB" id="D3RZM4"/>
<dbReference type="eggNOG" id="arCOG11174">
    <property type="taxonomic scope" value="Archaea"/>
</dbReference>
<proteinExistence type="predicted"/>
<dbReference type="Proteomes" id="UP000002613">
    <property type="component" value="Chromosome"/>
</dbReference>
<feature type="transmembrane region" description="Helical" evidence="1">
    <location>
        <begin position="6"/>
        <end position="25"/>
    </location>
</feature>
<organism evidence="2 3">
    <name type="scientific">Ferroglobus placidus (strain DSM 10642 / AEDII12DO)</name>
    <dbReference type="NCBI Taxonomy" id="589924"/>
    <lineage>
        <taxon>Archaea</taxon>
        <taxon>Methanobacteriati</taxon>
        <taxon>Methanobacteriota</taxon>
        <taxon>Archaeoglobi</taxon>
        <taxon>Archaeoglobales</taxon>
        <taxon>Archaeoglobaceae</taxon>
        <taxon>Ferroglobus</taxon>
    </lineage>
</organism>
<dbReference type="KEGG" id="fpl:Ferp_1794"/>
<dbReference type="PaxDb" id="589924-Ferp_1794"/>
<keyword evidence="1" id="KW-1133">Transmembrane helix</keyword>
<sequence>MLEVLGEALGIVLAFTSLTSLSIAFGYSDVRDFINHRVSRAKTHGVILLSLLALLLLFGVLAYLTENSSLSLIGSLALGTGLLYFELWDIREFLRNKYKPTLKKDVVDVMIYSAVVWLISRHVEIPVEGAIIISVALILVAYYYSFSLGEYIKLYASVILPIDLFPTYIGSRIFSLFFAIHLISYGAFYLPFTIILLVGYCVLMYSMLLAARRIGELKATVAENHLESNVEL</sequence>
<reference evidence="2 3" key="2">
    <citation type="journal article" date="2011" name="Stand. Genomic Sci.">
        <title>Complete genome sequence of Ferroglobus placidus AEDII12DO.</title>
        <authorList>
            <person name="Anderson I."/>
            <person name="Risso C."/>
            <person name="Holmes D."/>
            <person name="Lucas S."/>
            <person name="Copeland A."/>
            <person name="Lapidus A."/>
            <person name="Cheng J.F."/>
            <person name="Bruce D."/>
            <person name="Goodwin L."/>
            <person name="Pitluck S."/>
            <person name="Saunders E."/>
            <person name="Brettin T."/>
            <person name="Detter J.C."/>
            <person name="Han C."/>
            <person name="Tapia R."/>
            <person name="Larimer F."/>
            <person name="Land M."/>
            <person name="Hauser L."/>
            <person name="Woyke T."/>
            <person name="Lovley D."/>
            <person name="Kyrpides N."/>
            <person name="Ivanova N."/>
        </authorList>
    </citation>
    <scope>NUCLEOTIDE SEQUENCE [LARGE SCALE GENOMIC DNA]</scope>
    <source>
        <strain evidence="3">DSM 10642 / AEDII12DO</strain>
    </source>
</reference>
<feature type="transmembrane region" description="Helical" evidence="1">
    <location>
        <begin position="46"/>
        <end position="64"/>
    </location>
</feature>